<sequence length="547" mass="58072">MAPAHALGNSDISACLDVLAKAATLPHDHPHAKALRAAAGRLLKPPKSKVINRARRKARRGSAASAASAATAASSATSRSSSVHPTHTLPRPGTPNASHDSSPAPPDPLHRHLSAAEKMAADQATVNATVTGSRLDDETDGLTGVPGTLYNARKCYVCSHSYTAVHHFYYALCPPCAALNYAKRDARADLRGRRALVTGGRAKIGMYVVLMLLRDGAHVTMTTRFPADAVRRFARFPDASEWMGRLEIVGIDLRDPRQVLRLASLATASGPIDILINNAAQTIRRSAEAYAPLMRAEEEGLPVGEHTPRVHILGRFNAPVPSGPCALPAQEAEPKPAALDAAPAEATPASSAVAHISDRNTTLALAPNSRPDDADRIDAGGLLPDLAPANTWSNSVGSIPALEILEVSLCNAIAPTLLVNALRPSLAASPHARTYIVNVSAAEGQFNHFKTPGHAHTNMQKAGLNMLTRTAAAEMFAADGILMTSADTGWVTDERPWPARIEAWEQGFRCPLDLVDGAARIYDPIVRGEAGEDVYGVLLKDYKVAKW</sequence>
<dbReference type="Gene3D" id="3.40.50.720">
    <property type="entry name" value="NAD(P)-binding Rossmann-like Domain"/>
    <property type="match status" value="2"/>
</dbReference>
<keyword evidence="4" id="KW-1185">Reference proteome</keyword>
<dbReference type="SUPFAM" id="SSF51735">
    <property type="entry name" value="NAD(P)-binding Rossmann-fold domains"/>
    <property type="match status" value="1"/>
</dbReference>
<protein>
    <recommendedName>
        <fullName evidence="5">Oxidoreductase</fullName>
    </recommendedName>
</protein>
<feature type="compositionally biased region" description="Low complexity" evidence="2">
    <location>
        <begin position="61"/>
        <end position="82"/>
    </location>
</feature>
<dbReference type="GeneID" id="95988406"/>
<dbReference type="PANTHER" id="PTHR43544:SF2">
    <property type="entry name" value="OXIDOREDUCTASE"/>
    <property type="match status" value="1"/>
</dbReference>
<feature type="region of interest" description="Disordered" evidence="2">
    <location>
        <begin position="38"/>
        <end position="110"/>
    </location>
</feature>
<dbReference type="RefSeq" id="XP_069205641.1">
    <property type="nucleotide sequence ID" value="XM_069355800.1"/>
</dbReference>
<dbReference type="InterPro" id="IPR002347">
    <property type="entry name" value="SDR_fam"/>
</dbReference>
<evidence type="ECO:0000256" key="2">
    <source>
        <dbReference type="SAM" id="MobiDB-lite"/>
    </source>
</evidence>
<comment type="caution">
    <text evidence="3">The sequence shown here is derived from an EMBL/GenBank/DDBJ whole genome shotgun (WGS) entry which is preliminary data.</text>
</comment>
<dbReference type="Proteomes" id="UP001565368">
    <property type="component" value="Unassembled WGS sequence"/>
</dbReference>
<dbReference type="InterPro" id="IPR036291">
    <property type="entry name" value="NAD(P)-bd_dom_sf"/>
</dbReference>
<dbReference type="EMBL" id="JBBXJM010000006">
    <property type="protein sequence ID" value="KAL1405697.1"/>
    <property type="molecule type" value="Genomic_DNA"/>
</dbReference>
<name>A0ABR3PU84_9TREE</name>
<comment type="similarity">
    <text evidence="1">Belongs to the short-chain dehydrogenases/reductases (SDR) family.</text>
</comment>
<dbReference type="PANTHER" id="PTHR43544">
    <property type="entry name" value="SHORT-CHAIN DEHYDROGENASE/REDUCTASE"/>
    <property type="match status" value="1"/>
</dbReference>
<feature type="compositionally biased region" description="Basic residues" evidence="2">
    <location>
        <begin position="44"/>
        <end position="60"/>
    </location>
</feature>
<organism evidence="3 4">
    <name type="scientific">Vanrija albida</name>
    <dbReference type="NCBI Taxonomy" id="181172"/>
    <lineage>
        <taxon>Eukaryota</taxon>
        <taxon>Fungi</taxon>
        <taxon>Dikarya</taxon>
        <taxon>Basidiomycota</taxon>
        <taxon>Agaricomycotina</taxon>
        <taxon>Tremellomycetes</taxon>
        <taxon>Trichosporonales</taxon>
        <taxon>Trichosporonaceae</taxon>
        <taxon>Vanrija</taxon>
    </lineage>
</organism>
<evidence type="ECO:0000313" key="3">
    <source>
        <dbReference type="EMBL" id="KAL1405697.1"/>
    </source>
</evidence>
<reference evidence="3 4" key="1">
    <citation type="submission" date="2023-08" db="EMBL/GenBank/DDBJ databases">
        <title>Annotated Genome Sequence of Vanrija albida AlHP1.</title>
        <authorList>
            <person name="Herzog R."/>
        </authorList>
    </citation>
    <scope>NUCLEOTIDE SEQUENCE [LARGE SCALE GENOMIC DNA]</scope>
    <source>
        <strain evidence="3 4">AlHP1</strain>
    </source>
</reference>
<dbReference type="Pfam" id="PF00106">
    <property type="entry name" value="adh_short"/>
    <property type="match status" value="1"/>
</dbReference>
<evidence type="ECO:0008006" key="5">
    <source>
        <dbReference type="Google" id="ProtNLM"/>
    </source>
</evidence>
<evidence type="ECO:0000313" key="4">
    <source>
        <dbReference type="Proteomes" id="UP001565368"/>
    </source>
</evidence>
<gene>
    <name evidence="3" type="ORF">Q8F55_007363</name>
</gene>
<dbReference type="InterPro" id="IPR051468">
    <property type="entry name" value="Fungal_SecMetab_SDRs"/>
</dbReference>
<dbReference type="PRINTS" id="PR00081">
    <property type="entry name" value="GDHRDH"/>
</dbReference>
<accession>A0ABR3PU84</accession>
<evidence type="ECO:0000256" key="1">
    <source>
        <dbReference type="ARBA" id="ARBA00006484"/>
    </source>
</evidence>
<proteinExistence type="inferred from homology"/>